<evidence type="ECO:0000313" key="13">
    <source>
        <dbReference type="Proteomes" id="UP000007875"/>
    </source>
</evidence>
<dbReference type="PANTHER" id="PTHR45888:SF4">
    <property type="entry name" value="PHD FINGER PROTEIN 10"/>
    <property type="match status" value="1"/>
</dbReference>
<dbReference type="InterPro" id="IPR001660">
    <property type="entry name" value="SAM"/>
</dbReference>
<dbReference type="Gene3D" id="1.10.150.50">
    <property type="entry name" value="Transcription Factor, Ets-1"/>
    <property type="match status" value="1"/>
</dbReference>
<dbReference type="InterPro" id="IPR011011">
    <property type="entry name" value="Znf_FYVE_PHD"/>
</dbReference>
<dbReference type="SUPFAM" id="SSF57903">
    <property type="entry name" value="FYVE/PHD zinc finger"/>
    <property type="match status" value="2"/>
</dbReference>
<dbReference type="AlphaFoldDB" id="H2Z2E7"/>
<evidence type="ECO:0000256" key="8">
    <source>
        <dbReference type="ARBA" id="ARBA00023242"/>
    </source>
</evidence>
<dbReference type="eggNOG" id="KOG1244">
    <property type="taxonomic scope" value="Eukaryota"/>
</dbReference>
<organism evidence="12 13">
    <name type="scientific">Ciona savignyi</name>
    <name type="common">Pacific transparent sea squirt</name>
    <dbReference type="NCBI Taxonomy" id="51511"/>
    <lineage>
        <taxon>Eukaryota</taxon>
        <taxon>Metazoa</taxon>
        <taxon>Chordata</taxon>
        <taxon>Tunicata</taxon>
        <taxon>Ascidiacea</taxon>
        <taxon>Phlebobranchia</taxon>
        <taxon>Cionidae</taxon>
        <taxon>Ciona</taxon>
    </lineage>
</organism>
<dbReference type="GeneTree" id="ENSGT00530000063936"/>
<evidence type="ECO:0000256" key="9">
    <source>
        <dbReference type="PROSITE-ProRule" id="PRU00146"/>
    </source>
</evidence>
<keyword evidence="8" id="KW-0539">Nucleus</keyword>
<dbReference type="PROSITE" id="PS01359">
    <property type="entry name" value="ZF_PHD_1"/>
    <property type="match status" value="1"/>
</dbReference>
<evidence type="ECO:0000256" key="3">
    <source>
        <dbReference type="ARBA" id="ARBA00022737"/>
    </source>
</evidence>
<dbReference type="Pfam" id="PF00628">
    <property type="entry name" value="PHD"/>
    <property type="match status" value="2"/>
</dbReference>
<dbReference type="InterPro" id="IPR013761">
    <property type="entry name" value="SAM/pointed_sf"/>
</dbReference>
<dbReference type="InterPro" id="IPR019786">
    <property type="entry name" value="Zinc_finger_PHD-type_CS"/>
</dbReference>
<reference evidence="12" key="2">
    <citation type="submission" date="2025-08" db="UniProtKB">
        <authorList>
            <consortium name="Ensembl"/>
        </authorList>
    </citation>
    <scope>IDENTIFICATION</scope>
</reference>
<reference evidence="12" key="3">
    <citation type="submission" date="2025-09" db="UniProtKB">
        <authorList>
            <consortium name="Ensembl"/>
        </authorList>
    </citation>
    <scope>IDENTIFICATION</scope>
</reference>
<dbReference type="InParanoid" id="H2Z2E7"/>
<accession>H2Z2E7</accession>
<keyword evidence="5" id="KW-0862">Zinc</keyword>
<keyword evidence="4 9" id="KW-0863">Zinc-finger</keyword>
<dbReference type="PROSITE" id="PS50105">
    <property type="entry name" value="SAM_DOMAIN"/>
    <property type="match status" value="1"/>
</dbReference>
<dbReference type="InterPro" id="IPR001965">
    <property type="entry name" value="Znf_PHD"/>
</dbReference>
<dbReference type="STRING" id="51511.ENSCSAVP00000011759"/>
<dbReference type="OMA" id="IYAHINQ"/>
<comment type="subcellular location">
    <subcellularLocation>
        <location evidence="1">Nucleus</location>
    </subcellularLocation>
</comment>
<evidence type="ECO:0008006" key="14">
    <source>
        <dbReference type="Google" id="ProtNLM"/>
    </source>
</evidence>
<feature type="domain" description="PHD-type" evidence="10">
    <location>
        <begin position="71"/>
        <end position="121"/>
    </location>
</feature>
<evidence type="ECO:0000256" key="4">
    <source>
        <dbReference type="ARBA" id="ARBA00022771"/>
    </source>
</evidence>
<dbReference type="GO" id="GO:0005634">
    <property type="term" value="C:nucleus"/>
    <property type="evidence" value="ECO:0007669"/>
    <property type="project" value="UniProtKB-SubCell"/>
</dbReference>
<dbReference type="SUPFAM" id="SSF47769">
    <property type="entry name" value="SAM/Pointed domain"/>
    <property type="match status" value="1"/>
</dbReference>
<keyword evidence="13" id="KW-1185">Reference proteome</keyword>
<dbReference type="SMART" id="SM00454">
    <property type="entry name" value="SAM"/>
    <property type="match status" value="1"/>
</dbReference>
<name>H2Z2E7_CIOSA</name>
<evidence type="ECO:0000259" key="10">
    <source>
        <dbReference type="PROSITE" id="PS50016"/>
    </source>
</evidence>
<evidence type="ECO:0000256" key="5">
    <source>
        <dbReference type="ARBA" id="ARBA00022833"/>
    </source>
</evidence>
<dbReference type="Ensembl" id="ENSCSAVT00000011896.1">
    <property type="protein sequence ID" value="ENSCSAVP00000011759.1"/>
    <property type="gene ID" value="ENSCSAVG00000006900.1"/>
</dbReference>
<evidence type="ECO:0000259" key="11">
    <source>
        <dbReference type="PROSITE" id="PS50105"/>
    </source>
</evidence>
<dbReference type="InterPro" id="IPR013083">
    <property type="entry name" value="Znf_RING/FYVE/PHD"/>
</dbReference>
<keyword evidence="7" id="KW-0804">Transcription</keyword>
<dbReference type="CDD" id="cd09583">
    <property type="entry name" value="SAM_Atherin-like"/>
    <property type="match status" value="1"/>
</dbReference>
<dbReference type="HOGENOM" id="CLU_1176401_0_0_1"/>
<dbReference type="SMART" id="SM00249">
    <property type="entry name" value="PHD"/>
    <property type="match status" value="2"/>
</dbReference>
<feature type="domain" description="SAM" evidence="11">
    <location>
        <begin position="185"/>
        <end position="233"/>
    </location>
</feature>
<dbReference type="InterPro" id="IPR019787">
    <property type="entry name" value="Znf_PHD-finger"/>
</dbReference>
<evidence type="ECO:0000256" key="7">
    <source>
        <dbReference type="ARBA" id="ARBA00023163"/>
    </source>
</evidence>
<keyword evidence="3" id="KW-0677">Repeat</keyword>
<reference evidence="13" key="1">
    <citation type="submission" date="2003-08" db="EMBL/GenBank/DDBJ databases">
        <authorList>
            <person name="Birren B."/>
            <person name="Nusbaum C."/>
            <person name="Abebe A."/>
            <person name="Abouelleil A."/>
            <person name="Adekoya E."/>
            <person name="Ait-zahra M."/>
            <person name="Allen N."/>
            <person name="Allen T."/>
            <person name="An P."/>
            <person name="Anderson M."/>
            <person name="Anderson S."/>
            <person name="Arachchi H."/>
            <person name="Armbruster J."/>
            <person name="Bachantsang P."/>
            <person name="Baldwin J."/>
            <person name="Barry A."/>
            <person name="Bayul T."/>
            <person name="Blitshsteyn B."/>
            <person name="Bloom T."/>
            <person name="Blye J."/>
            <person name="Boguslavskiy L."/>
            <person name="Borowsky M."/>
            <person name="Boukhgalter B."/>
            <person name="Brunache A."/>
            <person name="Butler J."/>
            <person name="Calixte N."/>
            <person name="Calvo S."/>
            <person name="Camarata J."/>
            <person name="Campo K."/>
            <person name="Chang J."/>
            <person name="Cheshatsang Y."/>
            <person name="Citroen M."/>
            <person name="Collymore A."/>
            <person name="Considine T."/>
            <person name="Cook A."/>
            <person name="Cooke P."/>
            <person name="Corum B."/>
            <person name="Cuomo C."/>
            <person name="David R."/>
            <person name="Dawoe T."/>
            <person name="Degray S."/>
            <person name="Dodge S."/>
            <person name="Dooley K."/>
            <person name="Dorje P."/>
            <person name="Dorjee K."/>
            <person name="Dorris L."/>
            <person name="Duffey N."/>
            <person name="Dupes A."/>
            <person name="Elkins T."/>
            <person name="Engels R."/>
            <person name="Erickson J."/>
            <person name="Farina A."/>
            <person name="Faro S."/>
            <person name="Ferreira P."/>
            <person name="Fischer H."/>
            <person name="Fitzgerald M."/>
            <person name="Foley K."/>
            <person name="Gage D."/>
            <person name="Galagan J."/>
            <person name="Gearin G."/>
            <person name="Gnerre S."/>
            <person name="Gnirke A."/>
            <person name="Goyette A."/>
            <person name="Graham J."/>
            <person name="Grandbois E."/>
            <person name="Gyaltsen K."/>
            <person name="Hafez N."/>
            <person name="Hagopian D."/>
            <person name="Hagos B."/>
            <person name="Hall J."/>
            <person name="Hatcher B."/>
            <person name="Heller A."/>
            <person name="Higgins H."/>
            <person name="Honan T."/>
            <person name="Horn A."/>
            <person name="Houde N."/>
            <person name="Hughes L."/>
            <person name="Hulme W."/>
            <person name="Husby E."/>
            <person name="Iliev I."/>
            <person name="Jaffe D."/>
            <person name="Jones C."/>
            <person name="Kamal M."/>
            <person name="Kamat A."/>
            <person name="Kamvysselis M."/>
            <person name="Karlsson E."/>
            <person name="Kells C."/>
            <person name="Kieu A."/>
            <person name="Kisner P."/>
            <person name="Kodira C."/>
            <person name="Kulbokas E."/>
            <person name="Labutti K."/>
            <person name="Lama D."/>
            <person name="Landers T."/>
            <person name="Leger J."/>
            <person name="Levine S."/>
            <person name="Lewis D."/>
            <person name="Lewis T."/>
            <person name="Lindblad-toh K."/>
            <person name="Liu X."/>
            <person name="Lokyitsang T."/>
            <person name="Lokyitsang Y."/>
            <person name="Lucien O."/>
            <person name="Lui A."/>
            <person name="Ma L.J."/>
            <person name="Mabbitt R."/>
            <person name="Macdonald J."/>
            <person name="Maclean C."/>
            <person name="Major J."/>
            <person name="Manning J."/>
            <person name="Marabella R."/>
            <person name="Maru K."/>
            <person name="Matthews C."/>
            <person name="Mauceli E."/>
            <person name="Mccarthy M."/>
            <person name="Mcdonough S."/>
            <person name="Mcghee T."/>
            <person name="Meldrim J."/>
            <person name="Meneus L."/>
            <person name="Mesirov J."/>
            <person name="Mihalev A."/>
            <person name="Mihova T."/>
            <person name="Mikkelsen T."/>
            <person name="Mlenga V."/>
            <person name="Moru K."/>
            <person name="Mozes J."/>
            <person name="Mulrain L."/>
            <person name="Munson G."/>
            <person name="Naylor J."/>
            <person name="Newes C."/>
            <person name="Nguyen C."/>
            <person name="Nguyen N."/>
            <person name="Nguyen T."/>
            <person name="Nicol R."/>
            <person name="Nielsen C."/>
            <person name="Nizzari M."/>
            <person name="Norbu C."/>
            <person name="Norbu N."/>
            <person name="O'donnell P."/>
            <person name="Okoawo O."/>
            <person name="O'leary S."/>
            <person name="Omotosho B."/>
            <person name="O'neill K."/>
            <person name="Osman S."/>
            <person name="Parker S."/>
            <person name="Perrin D."/>
            <person name="Phunkhang P."/>
            <person name="Piqani B."/>
            <person name="Purcell S."/>
            <person name="Rachupka T."/>
            <person name="Ramasamy U."/>
            <person name="Rameau R."/>
            <person name="Ray V."/>
            <person name="Raymond C."/>
            <person name="Retta R."/>
            <person name="Richardson S."/>
            <person name="Rise C."/>
            <person name="Rodriguez J."/>
            <person name="Rogers J."/>
            <person name="Rogov P."/>
            <person name="Rutman M."/>
            <person name="Schupbach R."/>
            <person name="Seaman C."/>
            <person name="Settipalli S."/>
            <person name="Sharpe T."/>
            <person name="Sheridan J."/>
            <person name="Sherpa N."/>
            <person name="Shi J."/>
            <person name="Smirnov S."/>
            <person name="Smith C."/>
            <person name="Sougnez C."/>
            <person name="Spencer B."/>
            <person name="Stalker J."/>
            <person name="Stange-thomann N."/>
            <person name="Stavropoulos S."/>
            <person name="Stetson K."/>
            <person name="Stone C."/>
            <person name="Stone S."/>
            <person name="Stubbs M."/>
            <person name="Talamas J."/>
            <person name="Tchuinga P."/>
            <person name="Tenzing P."/>
            <person name="Tesfaye S."/>
            <person name="Theodore J."/>
            <person name="Thoulutsang Y."/>
            <person name="Topham K."/>
            <person name="Towey S."/>
            <person name="Tsamla T."/>
            <person name="Tsomo N."/>
            <person name="Vallee D."/>
            <person name="Vassiliev H."/>
            <person name="Venkataraman V."/>
            <person name="Vinson J."/>
            <person name="Vo A."/>
            <person name="Wade C."/>
            <person name="Wang S."/>
            <person name="Wangchuk T."/>
            <person name="Wangdi T."/>
            <person name="Whittaker C."/>
            <person name="Wilkinson J."/>
            <person name="Wu Y."/>
            <person name="Wyman D."/>
            <person name="Yadav S."/>
            <person name="Yang S."/>
            <person name="Yang X."/>
            <person name="Yeager S."/>
            <person name="Yee E."/>
            <person name="Young G."/>
            <person name="Zainoun J."/>
            <person name="Zembeck L."/>
            <person name="Zimmer A."/>
            <person name="Zody M."/>
            <person name="Lander E."/>
        </authorList>
    </citation>
    <scope>NUCLEOTIDE SEQUENCE [LARGE SCALE GENOMIC DNA]</scope>
</reference>
<dbReference type="Proteomes" id="UP000007875">
    <property type="component" value="Unassembled WGS sequence"/>
</dbReference>
<keyword evidence="2" id="KW-0479">Metal-binding</keyword>
<dbReference type="GO" id="GO:0008270">
    <property type="term" value="F:zinc ion binding"/>
    <property type="evidence" value="ECO:0007669"/>
    <property type="project" value="UniProtKB-KW"/>
</dbReference>
<feature type="domain" description="PHD-type" evidence="10">
    <location>
        <begin position="15"/>
        <end position="74"/>
    </location>
</feature>
<sequence length="264" mass="29036">MKSLRELNTNIDRSTVLCDFCLKDVTNNRLGEFEQMLFCKDCDAKAHPSCMKYSSTLAFKALTYPWQCVECKTCSACCLSSDGASILFCDGCDKAYHMSCHEPEVLEKPEGKWLCSSCLNDPSVSIDDISEEENGLDSDRTSLSSGFQTSGTSSALRITVSPSSNTNYSVDSAAQFHQAPDSANWNAVEVSNYFSSVGFADQAKIFADEEIDGKSLLLLQRSDVITGMSFKLGPAVKIYEHVVKLQHASSQKRSFNHHNGTSYS</sequence>
<dbReference type="PROSITE" id="PS50016">
    <property type="entry name" value="ZF_PHD_2"/>
    <property type="match status" value="2"/>
</dbReference>
<keyword evidence="6" id="KW-0805">Transcription regulation</keyword>
<protein>
    <recommendedName>
        <fullName evidence="14">PHD-type domain-containing protein</fullName>
    </recommendedName>
</protein>
<evidence type="ECO:0000256" key="2">
    <source>
        <dbReference type="ARBA" id="ARBA00022723"/>
    </source>
</evidence>
<dbReference type="PANTHER" id="PTHR45888">
    <property type="entry name" value="HL01030P-RELATED"/>
    <property type="match status" value="1"/>
</dbReference>
<dbReference type="Gene3D" id="3.30.40.10">
    <property type="entry name" value="Zinc/RING finger domain, C3HC4 (zinc finger)"/>
    <property type="match status" value="1"/>
</dbReference>
<evidence type="ECO:0000256" key="6">
    <source>
        <dbReference type="ARBA" id="ARBA00023015"/>
    </source>
</evidence>
<proteinExistence type="predicted"/>
<evidence type="ECO:0000256" key="1">
    <source>
        <dbReference type="ARBA" id="ARBA00004123"/>
    </source>
</evidence>
<evidence type="ECO:0000313" key="12">
    <source>
        <dbReference type="Ensembl" id="ENSCSAVP00000011759.1"/>
    </source>
</evidence>